<dbReference type="Pfam" id="PF02561">
    <property type="entry name" value="FliS"/>
    <property type="match status" value="1"/>
</dbReference>
<evidence type="ECO:0000256" key="4">
    <source>
        <dbReference type="ARBA" id="ARBA00022795"/>
    </source>
</evidence>
<dbReference type="SUPFAM" id="SSF101116">
    <property type="entry name" value="Flagellar export chaperone FliS"/>
    <property type="match status" value="1"/>
</dbReference>
<dbReference type="Proteomes" id="UP001320326">
    <property type="component" value="Chromosome"/>
</dbReference>
<dbReference type="NCBIfam" id="TIGR00208">
    <property type="entry name" value="fliS"/>
    <property type="match status" value="1"/>
</dbReference>
<dbReference type="CDD" id="cd16098">
    <property type="entry name" value="FliS"/>
    <property type="match status" value="1"/>
</dbReference>
<evidence type="ECO:0000256" key="6">
    <source>
        <dbReference type="PIRNR" id="PIRNR039090"/>
    </source>
</evidence>
<proteinExistence type="inferred from homology"/>
<protein>
    <recommendedName>
        <fullName evidence="6">Flagellar secretion chaperone FliS</fullName>
    </recommendedName>
</protein>
<organism evidence="7 8">
    <name type="scientific">Sideroxyarcus emersonii</name>
    <dbReference type="NCBI Taxonomy" id="2764705"/>
    <lineage>
        <taxon>Bacteria</taxon>
        <taxon>Pseudomonadati</taxon>
        <taxon>Pseudomonadota</taxon>
        <taxon>Betaproteobacteria</taxon>
        <taxon>Nitrosomonadales</taxon>
        <taxon>Gallionellaceae</taxon>
        <taxon>Sideroxyarcus</taxon>
    </lineage>
</organism>
<comment type="subcellular location">
    <subcellularLocation>
        <location evidence="1 6">Cytoplasm</location>
        <location evidence="1 6">Cytosol</location>
    </subcellularLocation>
</comment>
<dbReference type="GO" id="GO:0071973">
    <property type="term" value="P:bacterial-type flagellum-dependent cell motility"/>
    <property type="evidence" value="ECO:0007669"/>
    <property type="project" value="TreeGrafter"/>
</dbReference>
<comment type="similarity">
    <text evidence="2 6">Belongs to the FliS family.</text>
</comment>
<dbReference type="GO" id="GO:0005829">
    <property type="term" value="C:cytosol"/>
    <property type="evidence" value="ECO:0007669"/>
    <property type="project" value="UniProtKB-SubCell"/>
</dbReference>
<reference evidence="7 8" key="1">
    <citation type="journal article" date="2022" name="Int. J. Syst. Evol. Microbiol.">
        <title>&lt;i&gt;Sideroxyarcus emersonii&lt;/i&gt; gen. nov. sp. nov., a neutrophilic, microaerobic iron- and thiosulfate-oxidizing bacterium isolated from iron-rich wetland sediment.</title>
        <authorList>
            <person name="Kato S."/>
            <person name="Itoh T."/>
            <person name="Iino T."/>
            <person name="Ohkuma M."/>
        </authorList>
    </citation>
    <scope>NUCLEOTIDE SEQUENCE [LARGE SCALE GENOMIC DNA]</scope>
    <source>
        <strain evidence="7 8">MIZ01</strain>
    </source>
</reference>
<evidence type="ECO:0000313" key="8">
    <source>
        <dbReference type="Proteomes" id="UP001320326"/>
    </source>
</evidence>
<accession>A0AAN1X909</accession>
<dbReference type="PIRSF" id="PIRSF039090">
    <property type="entry name" value="Flis"/>
    <property type="match status" value="1"/>
</dbReference>
<dbReference type="PANTHER" id="PTHR34773:SF1">
    <property type="entry name" value="FLAGELLAR SECRETION CHAPERONE FLIS"/>
    <property type="match status" value="1"/>
</dbReference>
<gene>
    <name evidence="7" type="ORF">MIZ01_0514</name>
</gene>
<dbReference type="EMBL" id="AP023423">
    <property type="protein sequence ID" value="BCK86748.1"/>
    <property type="molecule type" value="Genomic_DNA"/>
</dbReference>
<dbReference type="Gene3D" id="1.20.120.340">
    <property type="entry name" value="Flagellar protein FliS"/>
    <property type="match status" value="1"/>
</dbReference>
<dbReference type="KEGG" id="seme:MIZ01_0514"/>
<evidence type="ECO:0000313" key="7">
    <source>
        <dbReference type="EMBL" id="BCK86748.1"/>
    </source>
</evidence>
<evidence type="ECO:0000256" key="1">
    <source>
        <dbReference type="ARBA" id="ARBA00004514"/>
    </source>
</evidence>
<dbReference type="GO" id="GO:0044780">
    <property type="term" value="P:bacterial-type flagellum assembly"/>
    <property type="evidence" value="ECO:0007669"/>
    <property type="project" value="InterPro"/>
</dbReference>
<dbReference type="RefSeq" id="WP_237247913.1">
    <property type="nucleotide sequence ID" value="NZ_AP023423.1"/>
</dbReference>
<dbReference type="PANTHER" id="PTHR34773">
    <property type="entry name" value="FLAGELLAR SECRETION CHAPERONE FLIS"/>
    <property type="match status" value="1"/>
</dbReference>
<name>A0AAN1X909_9PROT</name>
<dbReference type="InterPro" id="IPR036584">
    <property type="entry name" value="FliS_sf"/>
</dbReference>
<evidence type="ECO:0000256" key="5">
    <source>
        <dbReference type="ARBA" id="ARBA00023186"/>
    </source>
</evidence>
<dbReference type="InterPro" id="IPR003713">
    <property type="entry name" value="FliS"/>
</dbReference>
<keyword evidence="3 6" id="KW-0963">Cytoplasm</keyword>
<sequence>MNANLATNAYAKIGVESSLHAADPHMLITMLYQGALLAIANARNGILRNDVPAKSKAISHAIRIIGEGLQASLDKNVGGQLAQDLDALYGYMCIRLTQANLKNDVEALDEVTRLLGEIKGAWDSIRPVKEVSLSAVPQQPVPTSKQPALVYGRG</sequence>
<keyword evidence="4 6" id="KW-1005">Bacterial flagellum biogenesis</keyword>
<evidence type="ECO:0000256" key="2">
    <source>
        <dbReference type="ARBA" id="ARBA00008787"/>
    </source>
</evidence>
<keyword evidence="8" id="KW-1185">Reference proteome</keyword>
<dbReference type="AlphaFoldDB" id="A0AAN1X909"/>
<keyword evidence="5" id="KW-0143">Chaperone</keyword>
<evidence type="ECO:0000256" key="3">
    <source>
        <dbReference type="ARBA" id="ARBA00022490"/>
    </source>
</evidence>